<feature type="region of interest" description="Disordered" evidence="1">
    <location>
        <begin position="26"/>
        <end position="92"/>
    </location>
</feature>
<evidence type="ECO:0000313" key="2">
    <source>
        <dbReference type="EMBL" id="GFZ02554.1"/>
    </source>
</evidence>
<sequence>MRPSRPSQGRGGPYFLVAKSWVLRRGDDPVEDGHESGGAEEEANGGGRDSCGGDLGGGEVGFFGDGGGDEGGGEVEVGNQGYGEDDGDVGAEVAHGATELRPDGGLEVEVGGEAVVPPLTLEERGENCVGGEHFLARYISVTYILERILLSDSVMRPRSCELSCLSKTLMRIKFCVHGHKEHQPAL</sequence>
<evidence type="ECO:0000313" key="3">
    <source>
        <dbReference type="Proteomes" id="UP000585474"/>
    </source>
</evidence>
<evidence type="ECO:0000256" key="1">
    <source>
        <dbReference type="SAM" id="MobiDB-lite"/>
    </source>
</evidence>
<gene>
    <name evidence="2" type="ORF">Acr_15g0011620</name>
</gene>
<dbReference type="EMBL" id="BJWL01000015">
    <property type="protein sequence ID" value="GFZ02554.1"/>
    <property type="molecule type" value="Genomic_DNA"/>
</dbReference>
<dbReference type="Proteomes" id="UP000585474">
    <property type="component" value="Unassembled WGS sequence"/>
</dbReference>
<organism evidence="2 3">
    <name type="scientific">Actinidia rufa</name>
    <dbReference type="NCBI Taxonomy" id="165716"/>
    <lineage>
        <taxon>Eukaryota</taxon>
        <taxon>Viridiplantae</taxon>
        <taxon>Streptophyta</taxon>
        <taxon>Embryophyta</taxon>
        <taxon>Tracheophyta</taxon>
        <taxon>Spermatophyta</taxon>
        <taxon>Magnoliopsida</taxon>
        <taxon>eudicotyledons</taxon>
        <taxon>Gunneridae</taxon>
        <taxon>Pentapetalae</taxon>
        <taxon>asterids</taxon>
        <taxon>Ericales</taxon>
        <taxon>Actinidiaceae</taxon>
        <taxon>Actinidia</taxon>
    </lineage>
</organism>
<accession>A0A7J0FVE9</accession>
<name>A0A7J0FVE9_9ERIC</name>
<keyword evidence="3" id="KW-1185">Reference proteome</keyword>
<proteinExistence type="predicted"/>
<feature type="compositionally biased region" description="Basic and acidic residues" evidence="1">
    <location>
        <begin position="26"/>
        <end position="37"/>
    </location>
</feature>
<keyword evidence="2" id="KW-0812">Transmembrane</keyword>
<reference evidence="2 3" key="1">
    <citation type="submission" date="2019-07" db="EMBL/GenBank/DDBJ databases">
        <title>De Novo Assembly of kiwifruit Actinidia rufa.</title>
        <authorList>
            <person name="Sugita-Konishi S."/>
            <person name="Sato K."/>
            <person name="Mori E."/>
            <person name="Abe Y."/>
            <person name="Kisaki G."/>
            <person name="Hamano K."/>
            <person name="Suezawa K."/>
            <person name="Otani M."/>
            <person name="Fukuda T."/>
            <person name="Manabe T."/>
            <person name="Gomi K."/>
            <person name="Tabuchi M."/>
            <person name="Akimitsu K."/>
            <person name="Kataoka I."/>
        </authorList>
    </citation>
    <scope>NUCLEOTIDE SEQUENCE [LARGE SCALE GENOMIC DNA]</scope>
    <source>
        <strain evidence="3">cv. Fuchu</strain>
    </source>
</reference>
<dbReference type="AlphaFoldDB" id="A0A7J0FVE9"/>
<keyword evidence="2" id="KW-0472">Membrane</keyword>
<feature type="compositionally biased region" description="Gly residues" evidence="1">
    <location>
        <begin position="44"/>
        <end position="66"/>
    </location>
</feature>
<comment type="caution">
    <text evidence="2">The sequence shown here is derived from an EMBL/GenBank/DDBJ whole genome shotgun (WGS) entry which is preliminary data.</text>
</comment>
<protein>
    <submittedName>
        <fullName evidence="2">Sulfate transmembrane transporter</fullName>
    </submittedName>
</protein>